<accession>A0ABQ5RAI8</accession>
<comment type="caution">
    <text evidence="3">The sequence shown here is derived from an EMBL/GenBank/DDBJ whole genome shotgun (WGS) entry which is preliminary data.</text>
</comment>
<protein>
    <submittedName>
        <fullName evidence="3">Uncharacterized protein</fullName>
    </submittedName>
</protein>
<feature type="signal peptide" evidence="2">
    <location>
        <begin position="1"/>
        <end position="29"/>
    </location>
</feature>
<dbReference type="Proteomes" id="UP001144280">
    <property type="component" value="Unassembled WGS sequence"/>
</dbReference>
<keyword evidence="4" id="KW-1185">Reference proteome</keyword>
<proteinExistence type="predicted"/>
<evidence type="ECO:0000256" key="2">
    <source>
        <dbReference type="SAM" id="SignalP"/>
    </source>
</evidence>
<evidence type="ECO:0000313" key="4">
    <source>
        <dbReference type="Proteomes" id="UP001144280"/>
    </source>
</evidence>
<dbReference type="InterPro" id="IPR043993">
    <property type="entry name" value="T4SS_pilin"/>
</dbReference>
<gene>
    <name evidence="3" type="ORF">Pa4123_82680</name>
</gene>
<sequence>MRYTVGLARAAVVVGAAAVLLLAPQVGWAAPSPTPAPDPTGELVGVIERARNWLVGIAFTIAAFFATWGAMRRMAAGDDPGEIEKSKAAFRNAFLGAGLAVLAPVLVAIVMGILGVE</sequence>
<keyword evidence="1" id="KW-1133">Transmembrane helix</keyword>
<feature type="transmembrane region" description="Helical" evidence="1">
    <location>
        <begin position="92"/>
        <end position="114"/>
    </location>
</feature>
<keyword evidence="2" id="KW-0732">Signal</keyword>
<dbReference type="EMBL" id="BSDI01000074">
    <property type="protein sequence ID" value="GLI02990.1"/>
    <property type="molecule type" value="Genomic_DNA"/>
</dbReference>
<name>A0ABQ5RAI8_9ACTN</name>
<feature type="transmembrane region" description="Helical" evidence="1">
    <location>
        <begin position="53"/>
        <end position="71"/>
    </location>
</feature>
<evidence type="ECO:0000313" key="3">
    <source>
        <dbReference type="EMBL" id="GLI02990.1"/>
    </source>
</evidence>
<keyword evidence="1" id="KW-0472">Membrane</keyword>
<dbReference type="Pfam" id="PF18895">
    <property type="entry name" value="T4SS_pilin"/>
    <property type="match status" value="1"/>
</dbReference>
<feature type="chain" id="PRO_5047086898" evidence="2">
    <location>
        <begin position="30"/>
        <end position="117"/>
    </location>
</feature>
<organism evidence="3 4">
    <name type="scientific">Phytohabitans aurantiacus</name>
    <dbReference type="NCBI Taxonomy" id="3016789"/>
    <lineage>
        <taxon>Bacteria</taxon>
        <taxon>Bacillati</taxon>
        <taxon>Actinomycetota</taxon>
        <taxon>Actinomycetes</taxon>
        <taxon>Micromonosporales</taxon>
        <taxon>Micromonosporaceae</taxon>
    </lineage>
</organism>
<dbReference type="RefSeq" id="WP_281904850.1">
    <property type="nucleotide sequence ID" value="NZ_BSDI01000074.1"/>
</dbReference>
<keyword evidence="1" id="KW-0812">Transmembrane</keyword>
<reference evidence="3" key="1">
    <citation type="submission" date="2022-12" db="EMBL/GenBank/DDBJ databases">
        <title>New Phytohabitans aurantiacus sp. RD004123 nov., an actinomycete isolated from soil.</title>
        <authorList>
            <person name="Triningsih D.W."/>
            <person name="Harunari E."/>
            <person name="Igarashi Y."/>
        </authorList>
    </citation>
    <scope>NUCLEOTIDE SEQUENCE</scope>
    <source>
        <strain evidence="3">RD004123</strain>
    </source>
</reference>
<evidence type="ECO:0000256" key="1">
    <source>
        <dbReference type="SAM" id="Phobius"/>
    </source>
</evidence>